<dbReference type="RefSeq" id="XP_009054864.1">
    <property type="nucleotide sequence ID" value="XM_009056616.1"/>
</dbReference>
<dbReference type="Pfam" id="PF10373">
    <property type="entry name" value="EST1_DNA_bind"/>
    <property type="match status" value="1"/>
</dbReference>
<dbReference type="InterPro" id="IPR002716">
    <property type="entry name" value="PIN_dom"/>
</dbReference>
<feature type="compositionally biased region" description="Basic residues" evidence="6">
    <location>
        <begin position="450"/>
        <end position="469"/>
    </location>
</feature>
<accession>V4AHC9</accession>
<dbReference type="GeneID" id="20248901"/>
<comment type="subcellular location">
    <subcellularLocation>
        <location evidence="2">Cytoplasm</location>
    </subcellularLocation>
    <subcellularLocation>
        <location evidence="1">Nucleus</location>
    </subcellularLocation>
</comment>
<dbReference type="SUPFAM" id="SSF48452">
    <property type="entry name" value="TPR-like"/>
    <property type="match status" value="1"/>
</dbReference>
<feature type="region of interest" description="Disordered" evidence="6">
    <location>
        <begin position="406"/>
        <end position="497"/>
    </location>
</feature>
<dbReference type="GO" id="GO:0005737">
    <property type="term" value="C:cytoplasm"/>
    <property type="evidence" value="ECO:0007669"/>
    <property type="project" value="UniProtKB-SubCell"/>
</dbReference>
<dbReference type="CTD" id="20248901"/>
<feature type="compositionally biased region" description="Basic and acidic residues" evidence="6">
    <location>
        <begin position="428"/>
        <end position="439"/>
    </location>
</feature>
<dbReference type="STRING" id="225164.V4AHC9"/>
<evidence type="ECO:0000259" key="7">
    <source>
        <dbReference type="Pfam" id="PF10373"/>
    </source>
</evidence>
<dbReference type="Pfam" id="PF10374">
    <property type="entry name" value="EST1"/>
    <property type="match status" value="1"/>
</dbReference>
<keyword evidence="4" id="KW-0866">Nonsense-mediated mRNA decay</keyword>
<evidence type="ECO:0000256" key="2">
    <source>
        <dbReference type="ARBA" id="ARBA00004496"/>
    </source>
</evidence>
<sequence>MKKLSSSGTETKPDVDKAKRVYKYALDAIKKLDDITKQKKAYREVFSQESVGLRNKLKEYCERLMFYNPSEYGRKAEEVLWRKVFYEIIQVVKQNKKHLRPHSSLQTAYRSHLASAWGYYQHLLFKLQQEFSLQLAGILDFHIVIDSKRLKKLTSPNNKKVSQQVLEWAMKACHRCLICLGDIARYQQDFDHGVSGSIAERYYYQALILLPELGMPHNQLGTLSGSRYYNTEAAYHYIRCLSSEKPFDGALGNLKKLFEKNNKRYDELSQLNLNDLKPDEKRLKDIRMFFVRFLHLLEILLEPSKSIENSEMQEVCQETLKNFDRCMFYEPGAYTNEEYVTLEQLQYLDDDIVFKLVVTCICTIHLLQQNGSRQVAAAIAFLLAIFSHILNHVVIRVQTALDEKENPNKILQTSQLDDSSTENDDSDDNKTQTESEKTNENSPNIEKSGGNKKKSKSRLRNIRRRRRRKNSDSSEVSDLSEASDLSEGVNDDSFISDESEEDLVSYFDHDSDSDLSEGLMNSQEIKQDLTTKTNMEGDNSNHKTSAGDSSSNNSWSDTTPDNLAHFSSKLFSASTFLGQNIESGNRNDEIDKAEYENYRDVIQGKKDVSIPPGFSTSSEAKHVADITNKLANYIIETDTEVSLIPTDTDTACTLTDETDAPENSSTSDEERPEANHQRIQNILDVLNSEGLLPTVKLMSDWMKCHSHIIDTCAQSSHSLWCRLSVLLNFLPKERQLVEHDQCWFSGLQKVILDIHSQDWKQVYPLKEDYNLCQLPPLVDVQAGINYVMKTRASLTEIQETFLRIASLRQFGHYLSSIECVEFNYKPEEAMFFGPSVNSNEEETEKAAQDRMREDDRRRNQLMKDMAQLRLQDEVNQLEGSLQSPDQPTFPPYIIPDTTTLCTSLQYIKQLTQLGCSIIIIPLSVIDGLDYIKKENSKSREAIRWLEMEFKRGNRYIRAQKGQETVHGVNVRSLKKSKRDIWCLLELSGCAQYFARQTGCISNGKLVTVILGQTMNTDNLPQTVNQVITTTQQQGVCFENIKDFIQKWKDVFKNSG</sequence>
<feature type="region of interest" description="Disordered" evidence="6">
    <location>
        <begin position="833"/>
        <end position="855"/>
    </location>
</feature>
<dbReference type="GO" id="GO:0000184">
    <property type="term" value="P:nuclear-transcribed mRNA catabolic process, nonsense-mediated decay"/>
    <property type="evidence" value="ECO:0007669"/>
    <property type="project" value="UniProtKB-KW"/>
</dbReference>
<reference evidence="10 11" key="1">
    <citation type="journal article" date="2013" name="Nature">
        <title>Insights into bilaterian evolution from three spiralian genomes.</title>
        <authorList>
            <person name="Simakov O."/>
            <person name="Marletaz F."/>
            <person name="Cho S.J."/>
            <person name="Edsinger-Gonzales E."/>
            <person name="Havlak P."/>
            <person name="Hellsten U."/>
            <person name="Kuo D.H."/>
            <person name="Larsson T."/>
            <person name="Lv J."/>
            <person name="Arendt D."/>
            <person name="Savage R."/>
            <person name="Osoegawa K."/>
            <person name="de Jong P."/>
            <person name="Grimwood J."/>
            <person name="Chapman J.A."/>
            <person name="Shapiro H."/>
            <person name="Aerts A."/>
            <person name="Otillar R.P."/>
            <person name="Terry A.Y."/>
            <person name="Boore J.L."/>
            <person name="Grigoriev I.V."/>
            <person name="Lindberg D.R."/>
            <person name="Seaver E.C."/>
            <person name="Weisblat D.A."/>
            <person name="Putnam N.H."/>
            <person name="Rokhsar D.S."/>
        </authorList>
    </citation>
    <scope>NUCLEOTIDE SEQUENCE [LARGE SCALE GENOMIC DNA]</scope>
</reference>
<evidence type="ECO:0000256" key="6">
    <source>
        <dbReference type="SAM" id="MobiDB-lite"/>
    </source>
</evidence>
<evidence type="ECO:0008006" key="12">
    <source>
        <dbReference type="Google" id="ProtNLM"/>
    </source>
</evidence>
<feature type="domain" description="Telomerase activating protein Est1-like N-terminal" evidence="8">
    <location>
        <begin position="75"/>
        <end position="190"/>
    </location>
</feature>
<evidence type="ECO:0000256" key="4">
    <source>
        <dbReference type="ARBA" id="ARBA00023161"/>
    </source>
</evidence>
<dbReference type="OrthoDB" id="5920073at2759"/>
<evidence type="ECO:0000259" key="9">
    <source>
        <dbReference type="Pfam" id="PF13638"/>
    </source>
</evidence>
<dbReference type="GO" id="GO:0042162">
    <property type="term" value="F:telomeric DNA binding"/>
    <property type="evidence" value="ECO:0007669"/>
    <property type="project" value="TreeGrafter"/>
</dbReference>
<dbReference type="GO" id="GO:0005697">
    <property type="term" value="C:telomerase holoenzyme complex"/>
    <property type="evidence" value="ECO:0007669"/>
    <property type="project" value="TreeGrafter"/>
</dbReference>
<dbReference type="OMA" id="CLMSISR"/>
<evidence type="ECO:0000256" key="5">
    <source>
        <dbReference type="ARBA" id="ARBA00023242"/>
    </source>
</evidence>
<dbReference type="PANTHER" id="PTHR15696">
    <property type="entry name" value="SMG-7 SUPPRESSOR WITH MORPHOLOGICAL EFFECT ON GENITALIA PROTEIN 7"/>
    <property type="match status" value="1"/>
</dbReference>
<evidence type="ECO:0000259" key="8">
    <source>
        <dbReference type="Pfam" id="PF10374"/>
    </source>
</evidence>
<feature type="compositionally biased region" description="Low complexity" evidence="6">
    <location>
        <begin position="544"/>
        <end position="559"/>
    </location>
</feature>
<dbReference type="InterPro" id="IPR045153">
    <property type="entry name" value="Est1/Ebs1-like"/>
</dbReference>
<dbReference type="KEGG" id="lgi:LOTGIDRAFT_232390"/>
<dbReference type="Proteomes" id="UP000030746">
    <property type="component" value="Unassembled WGS sequence"/>
</dbReference>
<dbReference type="GO" id="GO:0070034">
    <property type="term" value="F:telomerase RNA binding"/>
    <property type="evidence" value="ECO:0007669"/>
    <property type="project" value="TreeGrafter"/>
</dbReference>
<name>V4AHC9_LOTGI</name>
<dbReference type="HOGENOM" id="CLU_011872_0_0_1"/>
<protein>
    <recommendedName>
        <fullName evidence="12">PIN domain-containing protein</fullName>
    </recommendedName>
</protein>
<keyword evidence="3" id="KW-0963">Cytoplasm</keyword>
<feature type="compositionally biased region" description="Basic and acidic residues" evidence="6">
    <location>
        <begin position="844"/>
        <end position="855"/>
    </location>
</feature>
<dbReference type="PANTHER" id="PTHR15696:SF7">
    <property type="entry name" value="NONSENSE-MEDIATED MRNA DECAY FACTOR"/>
    <property type="match status" value="1"/>
</dbReference>
<proteinExistence type="predicted"/>
<feature type="region of interest" description="Disordered" evidence="6">
    <location>
        <begin position="653"/>
        <end position="675"/>
    </location>
</feature>
<organism evidence="10 11">
    <name type="scientific">Lottia gigantea</name>
    <name type="common">Giant owl limpet</name>
    <dbReference type="NCBI Taxonomy" id="225164"/>
    <lineage>
        <taxon>Eukaryota</taxon>
        <taxon>Metazoa</taxon>
        <taxon>Spiralia</taxon>
        <taxon>Lophotrochozoa</taxon>
        <taxon>Mollusca</taxon>
        <taxon>Gastropoda</taxon>
        <taxon>Patellogastropoda</taxon>
        <taxon>Lottioidea</taxon>
        <taxon>Lottiidae</taxon>
        <taxon>Lottia</taxon>
    </lineage>
</organism>
<feature type="domain" description="PIN" evidence="9">
    <location>
        <begin position="893"/>
        <end position="966"/>
    </location>
</feature>
<dbReference type="Pfam" id="PF13638">
    <property type="entry name" value="PIN_4"/>
    <property type="match status" value="1"/>
</dbReference>
<feature type="domain" description="DNA/RNA-binding" evidence="7">
    <location>
        <begin position="199"/>
        <end position="396"/>
    </location>
</feature>
<dbReference type="EMBL" id="KB201802">
    <property type="protein sequence ID" value="ESO94590.1"/>
    <property type="molecule type" value="Genomic_DNA"/>
</dbReference>
<evidence type="ECO:0000256" key="1">
    <source>
        <dbReference type="ARBA" id="ARBA00004123"/>
    </source>
</evidence>
<dbReference type="CDD" id="cd09884">
    <property type="entry name" value="PIN_Smg5-like"/>
    <property type="match status" value="1"/>
</dbReference>
<dbReference type="Gene3D" id="1.25.40.10">
    <property type="entry name" value="Tetratricopeptide repeat domain"/>
    <property type="match status" value="1"/>
</dbReference>
<feature type="region of interest" description="Disordered" evidence="6">
    <location>
        <begin position="531"/>
        <end position="559"/>
    </location>
</feature>
<gene>
    <name evidence="10" type="ORF">LOTGIDRAFT_232390</name>
</gene>
<keyword evidence="11" id="KW-1185">Reference proteome</keyword>
<keyword evidence="5" id="KW-0539">Nucleus</keyword>
<dbReference type="InterPro" id="IPR011990">
    <property type="entry name" value="TPR-like_helical_dom_sf"/>
</dbReference>
<dbReference type="InterPro" id="IPR018834">
    <property type="entry name" value="DNA/RNA-bd_Est1-type"/>
</dbReference>
<dbReference type="InterPro" id="IPR019458">
    <property type="entry name" value="Est1-like_N"/>
</dbReference>
<feature type="compositionally biased region" description="Polar residues" evidence="6">
    <location>
        <begin position="653"/>
        <end position="666"/>
    </location>
</feature>
<dbReference type="AlphaFoldDB" id="V4AHC9"/>
<dbReference type="Gene3D" id="3.40.50.1010">
    <property type="entry name" value="5'-nuclease"/>
    <property type="match status" value="1"/>
</dbReference>
<evidence type="ECO:0000313" key="11">
    <source>
        <dbReference type="Proteomes" id="UP000030746"/>
    </source>
</evidence>
<evidence type="ECO:0000313" key="10">
    <source>
        <dbReference type="EMBL" id="ESO94590.1"/>
    </source>
</evidence>
<evidence type="ECO:0000256" key="3">
    <source>
        <dbReference type="ARBA" id="ARBA00022490"/>
    </source>
</evidence>